<evidence type="ECO:0000313" key="3">
    <source>
        <dbReference type="Proteomes" id="UP000499080"/>
    </source>
</evidence>
<dbReference type="Proteomes" id="UP000499080">
    <property type="component" value="Unassembled WGS sequence"/>
</dbReference>
<dbReference type="EMBL" id="BGPR01002441">
    <property type="protein sequence ID" value="GBM73477.1"/>
    <property type="molecule type" value="Genomic_DNA"/>
</dbReference>
<name>A0A4Y2I6Y2_ARAVE</name>
<dbReference type="Pfam" id="PF03184">
    <property type="entry name" value="DDE_1"/>
    <property type="match status" value="1"/>
</dbReference>
<comment type="caution">
    <text evidence="2">The sequence shown here is derived from an EMBL/GenBank/DDBJ whole genome shotgun (WGS) entry which is preliminary data.</text>
</comment>
<proteinExistence type="predicted"/>
<feature type="domain" description="DDE-1" evidence="1">
    <location>
        <begin position="20"/>
        <end position="90"/>
    </location>
</feature>
<keyword evidence="3" id="KW-1185">Reference proteome</keyword>
<protein>
    <recommendedName>
        <fullName evidence="1">DDE-1 domain-containing protein</fullName>
    </recommendedName>
</protein>
<dbReference type="OrthoDB" id="8191755at2759"/>
<dbReference type="InterPro" id="IPR004875">
    <property type="entry name" value="DDE_SF_endonuclease_dom"/>
</dbReference>
<gene>
    <name evidence="2" type="ORF">AVEN_6801_1</name>
</gene>
<sequence>MIHVLMRGCPDGAIGRGHPSGWVQNNLFTEWLVHFIEKTCPTEQRTVLLILDGHSSLIRNPNVIDLARENHVTIISLPPHSTHKLEPLNRTFMGL</sequence>
<dbReference type="GO" id="GO:0003676">
    <property type="term" value="F:nucleic acid binding"/>
    <property type="evidence" value="ECO:0007669"/>
    <property type="project" value="InterPro"/>
</dbReference>
<dbReference type="AlphaFoldDB" id="A0A4Y2I6Y2"/>
<accession>A0A4Y2I6Y2</accession>
<evidence type="ECO:0000259" key="1">
    <source>
        <dbReference type="Pfam" id="PF03184"/>
    </source>
</evidence>
<evidence type="ECO:0000313" key="2">
    <source>
        <dbReference type="EMBL" id="GBM73477.1"/>
    </source>
</evidence>
<reference evidence="2 3" key="1">
    <citation type="journal article" date="2019" name="Sci. Rep.">
        <title>Orb-weaving spider Araneus ventricosus genome elucidates the spidroin gene catalogue.</title>
        <authorList>
            <person name="Kono N."/>
            <person name="Nakamura H."/>
            <person name="Ohtoshi R."/>
            <person name="Moran D.A.P."/>
            <person name="Shinohara A."/>
            <person name="Yoshida Y."/>
            <person name="Fujiwara M."/>
            <person name="Mori M."/>
            <person name="Tomita M."/>
            <person name="Arakawa K."/>
        </authorList>
    </citation>
    <scope>NUCLEOTIDE SEQUENCE [LARGE SCALE GENOMIC DNA]</scope>
</reference>
<organism evidence="2 3">
    <name type="scientific">Araneus ventricosus</name>
    <name type="common">Orbweaver spider</name>
    <name type="synonym">Epeira ventricosa</name>
    <dbReference type="NCBI Taxonomy" id="182803"/>
    <lineage>
        <taxon>Eukaryota</taxon>
        <taxon>Metazoa</taxon>
        <taxon>Ecdysozoa</taxon>
        <taxon>Arthropoda</taxon>
        <taxon>Chelicerata</taxon>
        <taxon>Arachnida</taxon>
        <taxon>Araneae</taxon>
        <taxon>Araneomorphae</taxon>
        <taxon>Entelegynae</taxon>
        <taxon>Araneoidea</taxon>
        <taxon>Araneidae</taxon>
        <taxon>Araneus</taxon>
    </lineage>
</organism>